<comment type="function">
    <text evidence="16">Core subunit of the mitochondrial membrane respiratory chain NADH dehydrogenase (Complex I) which catalyzes electron transfer from NADH through the respiratory chain, using ubiquinone as an electron acceptor. Essential for the catalytic activity and assembly of complex I.</text>
</comment>
<dbReference type="PANTHER" id="PTHR43507:SF20">
    <property type="entry name" value="NADH-UBIQUINONE OXIDOREDUCTASE CHAIN 4"/>
    <property type="match status" value="1"/>
</dbReference>
<feature type="transmembrane region" description="Helical" evidence="16">
    <location>
        <begin position="150"/>
        <end position="168"/>
    </location>
</feature>
<feature type="transmembrane region" description="Helical" evidence="16">
    <location>
        <begin position="390"/>
        <end position="413"/>
    </location>
</feature>
<feature type="domain" description="NADH:ubiquinone oxidoreductase chain 4 N-terminal" evidence="18">
    <location>
        <begin position="1"/>
        <end position="110"/>
    </location>
</feature>
<feature type="transmembrane region" description="Helical" evidence="16">
    <location>
        <begin position="229"/>
        <end position="252"/>
    </location>
</feature>
<evidence type="ECO:0000256" key="10">
    <source>
        <dbReference type="ARBA" id="ARBA00022989"/>
    </source>
</evidence>
<dbReference type="NCBIfam" id="TIGR01972">
    <property type="entry name" value="NDH_I_M"/>
    <property type="match status" value="1"/>
</dbReference>
<dbReference type="InterPro" id="IPR010227">
    <property type="entry name" value="NADH_Q_OxRdtase_chainM/4"/>
</dbReference>
<dbReference type="EC" id="7.1.1.2" evidence="3 16"/>
<evidence type="ECO:0000256" key="1">
    <source>
        <dbReference type="ARBA" id="ARBA00004225"/>
    </source>
</evidence>
<evidence type="ECO:0000256" key="8">
    <source>
        <dbReference type="ARBA" id="ARBA00022967"/>
    </source>
</evidence>
<gene>
    <name evidence="19" type="primary">ND4</name>
</gene>
<evidence type="ECO:0000256" key="11">
    <source>
        <dbReference type="ARBA" id="ARBA00023027"/>
    </source>
</evidence>
<feature type="transmembrane region" description="Helical" evidence="16">
    <location>
        <begin position="352"/>
        <end position="370"/>
    </location>
</feature>
<evidence type="ECO:0000256" key="3">
    <source>
        <dbReference type="ARBA" id="ARBA00012944"/>
    </source>
</evidence>
<feature type="transmembrane region" description="Helical" evidence="16">
    <location>
        <begin position="62"/>
        <end position="83"/>
    </location>
</feature>
<feature type="transmembrane region" description="Helical" evidence="16">
    <location>
        <begin position="310"/>
        <end position="331"/>
    </location>
</feature>
<evidence type="ECO:0000256" key="16">
    <source>
        <dbReference type="RuleBase" id="RU003297"/>
    </source>
</evidence>
<dbReference type="GO" id="GO:0015990">
    <property type="term" value="P:electron transport coupled proton transport"/>
    <property type="evidence" value="ECO:0007669"/>
    <property type="project" value="TreeGrafter"/>
</dbReference>
<evidence type="ECO:0000256" key="9">
    <source>
        <dbReference type="ARBA" id="ARBA00022982"/>
    </source>
</evidence>
<accession>D1YUD5</accession>
<dbReference type="Pfam" id="PF01059">
    <property type="entry name" value="Oxidored_q5_N"/>
    <property type="match status" value="1"/>
</dbReference>
<dbReference type="EMBL" id="AP010869">
    <property type="protein sequence ID" value="BAI53519.1"/>
    <property type="molecule type" value="Genomic_DNA"/>
</dbReference>
<evidence type="ECO:0000256" key="7">
    <source>
        <dbReference type="ARBA" id="ARBA00022692"/>
    </source>
</evidence>
<organism evidence="19">
    <name type="scientific">Monognathus jesperseni</name>
    <dbReference type="NCBI Taxonomy" id="556250"/>
    <lineage>
        <taxon>Eukaryota</taxon>
        <taxon>Metazoa</taxon>
        <taxon>Chordata</taxon>
        <taxon>Craniata</taxon>
        <taxon>Vertebrata</taxon>
        <taxon>Euteleostomi</taxon>
        <taxon>Actinopterygii</taxon>
        <taxon>Neopterygii</taxon>
        <taxon>Teleostei</taxon>
        <taxon>Anguilliformes</taxon>
        <taxon>Monognathidae</taxon>
        <taxon>Monognathus</taxon>
    </lineage>
</organism>
<evidence type="ECO:0000259" key="17">
    <source>
        <dbReference type="Pfam" id="PF00361"/>
    </source>
</evidence>
<evidence type="ECO:0000256" key="15">
    <source>
        <dbReference type="ARBA" id="ARBA00049551"/>
    </source>
</evidence>
<evidence type="ECO:0000256" key="6">
    <source>
        <dbReference type="ARBA" id="ARBA00022660"/>
    </source>
</evidence>
<keyword evidence="10 16" id="KW-1133">Transmembrane helix</keyword>
<dbReference type="PANTHER" id="PTHR43507">
    <property type="entry name" value="NADH-UBIQUINONE OXIDOREDUCTASE CHAIN 4"/>
    <property type="match status" value="1"/>
</dbReference>
<comment type="subcellular location">
    <subcellularLocation>
        <location evidence="1 16">Mitochondrion membrane</location>
        <topology evidence="1 16">Multi-pass membrane protein</topology>
    </subcellularLocation>
</comment>
<proteinExistence type="inferred from homology"/>
<reference evidence="19" key="2">
    <citation type="journal article" date="2010" name="Biol. Lett.">
        <title>Deep-ocean origin of the freshwater eels.</title>
        <authorList>
            <person name="Inoue J.G."/>
            <person name="Miya M."/>
            <person name="Miller M.J."/>
            <person name="Sado T."/>
            <person name="Hanel R."/>
            <person name="Hatooka K."/>
            <person name="Aoyama J."/>
            <person name="Minegishi Y."/>
            <person name="Nishida M."/>
            <person name="Tsukamoto K."/>
        </authorList>
    </citation>
    <scope>NUCLEOTIDE SEQUENCE</scope>
    <source>
        <tissue evidence="19">Muscle</tissue>
    </source>
</reference>
<dbReference type="PRINTS" id="PR01437">
    <property type="entry name" value="NUOXDRDTASE4"/>
</dbReference>
<protein>
    <recommendedName>
        <fullName evidence="4 16">NADH-ubiquinone oxidoreductase chain 4</fullName>
        <ecNumber evidence="3 16">7.1.1.2</ecNumber>
    </recommendedName>
</protein>
<keyword evidence="13 16" id="KW-0496">Mitochondrion</keyword>
<keyword evidence="14 16" id="KW-0472">Membrane</keyword>
<evidence type="ECO:0000313" key="19">
    <source>
        <dbReference type="EMBL" id="BAI53519.1"/>
    </source>
</evidence>
<feature type="transmembrane region" description="Helical" evidence="16">
    <location>
        <begin position="195"/>
        <end position="217"/>
    </location>
</feature>
<dbReference type="AlphaFoldDB" id="D1YUD5"/>
<dbReference type="GO" id="GO:0048039">
    <property type="term" value="F:ubiquinone binding"/>
    <property type="evidence" value="ECO:0007669"/>
    <property type="project" value="TreeGrafter"/>
</dbReference>
<evidence type="ECO:0000256" key="14">
    <source>
        <dbReference type="ARBA" id="ARBA00023136"/>
    </source>
</evidence>
<dbReference type="InterPro" id="IPR000260">
    <property type="entry name" value="NADH4_N"/>
</dbReference>
<dbReference type="GO" id="GO:0031966">
    <property type="term" value="C:mitochondrial membrane"/>
    <property type="evidence" value="ECO:0007669"/>
    <property type="project" value="UniProtKB-SubCell"/>
</dbReference>
<dbReference type="InterPro" id="IPR001750">
    <property type="entry name" value="ND/Mrp_TM"/>
</dbReference>
<keyword evidence="12 16" id="KW-0830">Ubiquinone</keyword>
<feature type="transmembrane region" description="Helical" evidence="16">
    <location>
        <begin position="95"/>
        <end position="113"/>
    </location>
</feature>
<comment type="similarity">
    <text evidence="2 16">Belongs to the complex I subunit 4 family.</text>
</comment>
<keyword evidence="8" id="KW-1278">Translocase</keyword>
<feature type="transmembrane region" description="Helical" evidence="16">
    <location>
        <begin position="21"/>
        <end position="42"/>
    </location>
</feature>
<evidence type="ECO:0000256" key="13">
    <source>
        <dbReference type="ARBA" id="ARBA00023128"/>
    </source>
</evidence>
<keyword evidence="11 16" id="KW-0520">NAD</keyword>
<dbReference type="InterPro" id="IPR003918">
    <property type="entry name" value="NADH_UbQ_OxRdtase"/>
</dbReference>
<geneLocation type="mitochondrion" evidence="19"/>
<reference evidence="19" key="1">
    <citation type="submission" date="2008-08" db="EMBL/GenBank/DDBJ databases">
        <authorList>
            <person name="Inoue J."/>
            <person name="Miya M."/>
            <person name="Aoyama J."/>
            <person name="Tsukamoto K."/>
            <person name="Nishida M."/>
        </authorList>
    </citation>
    <scope>NUCLEOTIDE SEQUENCE</scope>
    <source>
        <tissue evidence="19">Muscle</tissue>
    </source>
</reference>
<sequence>MLKVLLPTLMLLPTIWLVQKKWLWTTVTSQSLIVGCISLFWLKWETETGWSSTGPYMATDPLSAPLLALSCWLLPLMVIASQNYLKLEPSNRQQLFLSMLVSLQALLIVAFGATEFMLFYITFEATLIPTLILITRWGSQKERLNAGNYFLFYTLVGSLPLLIALLVLQKELGTLSMLTLQFINPVSFDGWGCKFWGVGCLMAFLVKMPLYGVHLWLPKAHVEAPIAGSMILAAVLLKLGGYGMIRMIFMLGPLAKELTYPFIVLALWGIVMTGLVCLRQTDLKSMIAYSSVGHMGLVAGGIMIQTPWGITGAMILMIAHGLVSSALFCLANTSYERTRSRTLMLTRGMQTILPLMATWWFLTSLANLALPPLPNLMAELMIITAMFNWTPYSLFLTGTGTLITAGYSMYMFIMTQRGPIPNHSLNLEPSHTREHLLIVMHLAPILLLTFKPELVWGWCLCEMQKRYSLNMDEKHLTH</sequence>
<keyword evidence="5 16" id="KW-0813">Transport</keyword>
<feature type="transmembrane region" description="Helical" evidence="16">
    <location>
        <begin position="285"/>
        <end position="304"/>
    </location>
</feature>
<keyword evidence="7 16" id="KW-0812">Transmembrane</keyword>
<evidence type="ECO:0000256" key="5">
    <source>
        <dbReference type="ARBA" id="ARBA00022448"/>
    </source>
</evidence>
<dbReference type="GO" id="GO:0042773">
    <property type="term" value="P:ATP synthesis coupled electron transport"/>
    <property type="evidence" value="ECO:0007669"/>
    <property type="project" value="InterPro"/>
</dbReference>
<name>D1YUD5_9TELE</name>
<evidence type="ECO:0000256" key="2">
    <source>
        <dbReference type="ARBA" id="ARBA00009025"/>
    </source>
</evidence>
<feature type="transmembrane region" description="Helical" evidence="16">
    <location>
        <begin position="119"/>
        <end position="138"/>
    </location>
</feature>
<keyword evidence="6 16" id="KW-0679">Respiratory chain</keyword>
<dbReference type="GO" id="GO:0008137">
    <property type="term" value="F:NADH dehydrogenase (ubiquinone) activity"/>
    <property type="evidence" value="ECO:0007669"/>
    <property type="project" value="UniProtKB-UniRule"/>
</dbReference>
<dbReference type="GO" id="GO:0003954">
    <property type="term" value="F:NADH dehydrogenase activity"/>
    <property type="evidence" value="ECO:0007669"/>
    <property type="project" value="TreeGrafter"/>
</dbReference>
<evidence type="ECO:0000256" key="4">
    <source>
        <dbReference type="ARBA" id="ARBA00021006"/>
    </source>
</evidence>
<evidence type="ECO:0000256" key="12">
    <source>
        <dbReference type="ARBA" id="ARBA00023075"/>
    </source>
</evidence>
<dbReference type="Pfam" id="PF00361">
    <property type="entry name" value="Proton_antipo_M"/>
    <property type="match status" value="1"/>
</dbReference>
<feature type="domain" description="NADH:quinone oxidoreductase/Mrp antiporter transmembrane" evidence="17">
    <location>
        <begin position="113"/>
        <end position="404"/>
    </location>
</feature>
<feature type="transmembrane region" description="Helical" evidence="16">
    <location>
        <begin position="258"/>
        <end position="278"/>
    </location>
</feature>
<comment type="catalytic activity">
    <reaction evidence="15 16">
        <text>a ubiquinone + NADH + 5 H(+)(in) = a ubiquinol + NAD(+) + 4 H(+)(out)</text>
        <dbReference type="Rhea" id="RHEA:29091"/>
        <dbReference type="Rhea" id="RHEA-COMP:9565"/>
        <dbReference type="Rhea" id="RHEA-COMP:9566"/>
        <dbReference type="ChEBI" id="CHEBI:15378"/>
        <dbReference type="ChEBI" id="CHEBI:16389"/>
        <dbReference type="ChEBI" id="CHEBI:17976"/>
        <dbReference type="ChEBI" id="CHEBI:57540"/>
        <dbReference type="ChEBI" id="CHEBI:57945"/>
        <dbReference type="EC" id="7.1.1.2"/>
    </reaction>
</comment>
<keyword evidence="9 16" id="KW-0249">Electron transport</keyword>
<evidence type="ECO:0000259" key="18">
    <source>
        <dbReference type="Pfam" id="PF01059"/>
    </source>
</evidence>